<dbReference type="GO" id="GO:0005886">
    <property type="term" value="C:plasma membrane"/>
    <property type="evidence" value="ECO:0007669"/>
    <property type="project" value="UniProtKB-SubCell"/>
</dbReference>
<dbReference type="AlphaFoldDB" id="A0A212JC82"/>
<comment type="similarity">
    <text evidence="2 7">Belongs to the ExbD/TolR family.</text>
</comment>
<keyword evidence="5 8" id="KW-1133">Transmembrane helix</keyword>
<reference evidence="9" key="1">
    <citation type="submission" date="2016-04" db="EMBL/GenBank/DDBJ databases">
        <authorList>
            <person name="Evans L.H."/>
            <person name="Alamgir A."/>
            <person name="Owens N."/>
            <person name="Weber N.D."/>
            <person name="Virtaneva K."/>
            <person name="Barbian K."/>
            <person name="Babar A."/>
            <person name="Rosenke K."/>
        </authorList>
    </citation>
    <scope>NUCLEOTIDE SEQUENCE</scope>
    <source>
        <strain evidence="9">86</strain>
    </source>
</reference>
<evidence type="ECO:0000256" key="8">
    <source>
        <dbReference type="SAM" id="Phobius"/>
    </source>
</evidence>
<dbReference type="Gene3D" id="3.30.420.270">
    <property type="match status" value="1"/>
</dbReference>
<dbReference type="Pfam" id="PF02472">
    <property type="entry name" value="ExbD"/>
    <property type="match status" value="1"/>
</dbReference>
<proteinExistence type="inferred from homology"/>
<dbReference type="PANTHER" id="PTHR30558">
    <property type="entry name" value="EXBD MEMBRANE COMPONENT OF PMF-DRIVEN MACROMOLECULE IMPORT SYSTEM"/>
    <property type="match status" value="1"/>
</dbReference>
<gene>
    <name evidence="9" type="primary">tolR</name>
    <name evidence="9" type="ORF">KL86APRO_10833</name>
</gene>
<evidence type="ECO:0000313" key="9">
    <source>
        <dbReference type="EMBL" id="SBV97018.1"/>
    </source>
</evidence>
<dbReference type="GO" id="GO:0015031">
    <property type="term" value="P:protein transport"/>
    <property type="evidence" value="ECO:0007669"/>
    <property type="project" value="UniProtKB-KW"/>
</dbReference>
<evidence type="ECO:0000256" key="6">
    <source>
        <dbReference type="ARBA" id="ARBA00023136"/>
    </source>
</evidence>
<evidence type="ECO:0000256" key="2">
    <source>
        <dbReference type="ARBA" id="ARBA00005811"/>
    </source>
</evidence>
<feature type="transmembrane region" description="Helical" evidence="8">
    <location>
        <begin position="21"/>
        <end position="46"/>
    </location>
</feature>
<organism evidence="9">
    <name type="scientific">uncultured Alphaproteobacteria bacterium</name>
    <dbReference type="NCBI Taxonomy" id="91750"/>
    <lineage>
        <taxon>Bacteria</taxon>
        <taxon>Pseudomonadati</taxon>
        <taxon>Pseudomonadota</taxon>
        <taxon>Alphaproteobacteria</taxon>
        <taxon>environmental samples</taxon>
    </lineage>
</organism>
<name>A0A212JC82_9PROT</name>
<evidence type="ECO:0000256" key="3">
    <source>
        <dbReference type="ARBA" id="ARBA00022475"/>
    </source>
</evidence>
<sequence length="155" mass="16100">MGMATSGGKRGKGRGKTARMADINVTPMVDVMLVLLVIFMVTAPMMTTGIPLDLPQGGKEVLAGADKALRISVAEDGTVYVGTDPVEVETLVGRIVEMRRVNPELAIVISGDRVAAYGAVMGVMGALKDAGIEKVGLETGNGDAPAKPAQPKPRR</sequence>
<keyword evidence="4 7" id="KW-0812">Transmembrane</keyword>
<dbReference type="PANTHER" id="PTHR30558:SF7">
    <property type="entry name" value="TOL-PAL SYSTEM PROTEIN TOLR"/>
    <property type="match status" value="1"/>
</dbReference>
<accession>A0A212JC82</accession>
<keyword evidence="3" id="KW-1003">Cell membrane</keyword>
<keyword evidence="6 8" id="KW-0472">Membrane</keyword>
<dbReference type="GO" id="GO:0022857">
    <property type="term" value="F:transmembrane transporter activity"/>
    <property type="evidence" value="ECO:0007669"/>
    <property type="project" value="InterPro"/>
</dbReference>
<evidence type="ECO:0000256" key="5">
    <source>
        <dbReference type="ARBA" id="ARBA00022989"/>
    </source>
</evidence>
<protein>
    <submittedName>
        <fullName evidence="9">Protein TolR</fullName>
    </submittedName>
</protein>
<dbReference type="InterPro" id="IPR003400">
    <property type="entry name" value="ExbD"/>
</dbReference>
<comment type="subcellular location">
    <subcellularLocation>
        <location evidence="1">Cell membrane</location>
        <topology evidence="1">Single-pass membrane protein</topology>
    </subcellularLocation>
    <subcellularLocation>
        <location evidence="7">Cell membrane</location>
        <topology evidence="7">Single-pass type II membrane protein</topology>
    </subcellularLocation>
</comment>
<evidence type="ECO:0000256" key="1">
    <source>
        <dbReference type="ARBA" id="ARBA00004162"/>
    </source>
</evidence>
<evidence type="ECO:0000256" key="4">
    <source>
        <dbReference type="ARBA" id="ARBA00022692"/>
    </source>
</evidence>
<keyword evidence="7" id="KW-0813">Transport</keyword>
<keyword evidence="7" id="KW-0653">Protein transport</keyword>
<dbReference type="EMBL" id="FLUO01000001">
    <property type="protein sequence ID" value="SBV97018.1"/>
    <property type="molecule type" value="Genomic_DNA"/>
</dbReference>
<evidence type="ECO:0000256" key="7">
    <source>
        <dbReference type="RuleBase" id="RU003879"/>
    </source>
</evidence>